<dbReference type="InterPro" id="IPR010160">
    <property type="entry name" value="CRISPR-assoc_prot_Cmr5"/>
</dbReference>
<dbReference type="CDD" id="cd09749">
    <property type="entry name" value="Cmr5_III-B"/>
    <property type="match status" value="1"/>
</dbReference>
<dbReference type="Pfam" id="PF09701">
    <property type="entry name" value="Cas_Cmr5"/>
    <property type="match status" value="1"/>
</dbReference>
<dbReference type="EMBL" id="LR593887">
    <property type="protein sequence ID" value="VTS00807.1"/>
    <property type="molecule type" value="Genomic_DNA"/>
</dbReference>
<dbReference type="Proteomes" id="UP000464378">
    <property type="component" value="Chromosome"/>
</dbReference>
<keyword evidence="7" id="KW-1185">Reference proteome</keyword>
<organism evidence="6">
    <name type="scientific">Tuwongella immobilis</name>
    <dbReference type="NCBI Taxonomy" id="692036"/>
    <lineage>
        <taxon>Bacteria</taxon>
        <taxon>Pseudomonadati</taxon>
        <taxon>Planctomycetota</taxon>
        <taxon>Planctomycetia</taxon>
        <taxon>Gemmatales</taxon>
        <taxon>Gemmataceae</taxon>
        <taxon>Tuwongella</taxon>
    </lineage>
</organism>
<dbReference type="SUPFAM" id="SSF158568">
    <property type="entry name" value="AF1862-like"/>
    <property type="match status" value="1"/>
</dbReference>
<dbReference type="GO" id="GO:0051607">
    <property type="term" value="P:defense response to virus"/>
    <property type="evidence" value="ECO:0007669"/>
    <property type="project" value="UniProtKB-KW"/>
</dbReference>
<evidence type="ECO:0000256" key="1">
    <source>
        <dbReference type="ARBA" id="ARBA00004496"/>
    </source>
</evidence>
<dbReference type="InterPro" id="IPR023101">
    <property type="entry name" value="AF1862-like_dom_sf"/>
</dbReference>
<keyword evidence="4" id="KW-0051">Antiviral defense</keyword>
<dbReference type="EMBL" id="LR586016">
    <property type="protein sequence ID" value="VIP02240.1"/>
    <property type="molecule type" value="Genomic_DNA"/>
</dbReference>
<dbReference type="Gene3D" id="1.10.520.30">
    <property type="entry name" value="AF1862-like domain"/>
    <property type="match status" value="1"/>
</dbReference>
<reference evidence="6" key="1">
    <citation type="submission" date="2019-04" db="EMBL/GenBank/DDBJ databases">
        <authorList>
            <consortium name="Science for Life Laboratories"/>
        </authorList>
    </citation>
    <scope>NUCLEOTIDE SEQUENCE</scope>
    <source>
        <strain evidence="6">MBLW1</strain>
    </source>
</reference>
<evidence type="ECO:0000313" key="7">
    <source>
        <dbReference type="Proteomes" id="UP000464378"/>
    </source>
</evidence>
<comment type="subcellular location">
    <subcellularLocation>
        <location evidence="1">Cytoplasm</location>
    </subcellularLocation>
</comment>
<dbReference type="NCBIfam" id="TIGR01881">
    <property type="entry name" value="cas_Cmr5"/>
    <property type="match status" value="1"/>
</dbReference>
<dbReference type="AlphaFoldDB" id="A0A6C2YKY6"/>
<evidence type="ECO:0000256" key="4">
    <source>
        <dbReference type="ARBA" id="ARBA00023118"/>
    </source>
</evidence>
<comment type="similarity">
    <text evidence="2">Belongs to the CRISPR system Cmr5 family.</text>
</comment>
<dbReference type="RefSeq" id="WP_162657434.1">
    <property type="nucleotide sequence ID" value="NZ_LR593887.1"/>
</dbReference>
<name>A0A6C2YKY6_9BACT</name>
<dbReference type="GO" id="GO:0005737">
    <property type="term" value="C:cytoplasm"/>
    <property type="evidence" value="ECO:0007669"/>
    <property type="project" value="UniProtKB-SubCell"/>
</dbReference>
<sequence>MSETRSQKMAQTAYERVNERFKGSEKDVKEYTTFAKKFPALVHTCGLAQALAFAKAKDHSDYLDDLREVLGEIDNSLKKVDLIDYTNRLPLVDYMRLSRDAISAASWLKRYVEAEKAVEKANRDKTDPRSSASEG</sequence>
<accession>A0A6C2YKY6</accession>
<evidence type="ECO:0000313" key="6">
    <source>
        <dbReference type="EMBL" id="VIP02240.1"/>
    </source>
</evidence>
<evidence type="ECO:0000256" key="2">
    <source>
        <dbReference type="ARBA" id="ARBA00006161"/>
    </source>
</evidence>
<evidence type="ECO:0000256" key="5">
    <source>
        <dbReference type="ARBA" id="ARBA00030001"/>
    </source>
</evidence>
<dbReference type="KEGG" id="tim:GMBLW1_17200"/>
<evidence type="ECO:0000256" key="3">
    <source>
        <dbReference type="ARBA" id="ARBA00022490"/>
    </source>
</evidence>
<dbReference type="InParanoid" id="A0A6C2YKY6"/>
<gene>
    <name evidence="6" type="ORF">GMBLW1_17200</name>
</gene>
<proteinExistence type="inferred from homology"/>
<protein>
    <recommendedName>
        <fullName evidence="5">CRISPR type III-B/RAMP module-associated protein Cmr5</fullName>
    </recommendedName>
</protein>
<keyword evidence="3" id="KW-0963">Cytoplasm</keyword>